<dbReference type="SUPFAM" id="SSF51197">
    <property type="entry name" value="Clavaminate synthase-like"/>
    <property type="match status" value="1"/>
</dbReference>
<organism evidence="1 2">
    <name type="scientific">Parahaliea mediterranea</name>
    <dbReference type="NCBI Taxonomy" id="651086"/>
    <lineage>
        <taxon>Bacteria</taxon>
        <taxon>Pseudomonadati</taxon>
        <taxon>Pseudomonadota</taxon>
        <taxon>Gammaproteobacteria</taxon>
        <taxon>Cellvibrionales</taxon>
        <taxon>Halieaceae</taxon>
        <taxon>Parahaliea</taxon>
    </lineage>
</organism>
<evidence type="ECO:0000313" key="2">
    <source>
        <dbReference type="Proteomes" id="UP000664303"/>
    </source>
</evidence>
<dbReference type="Gene3D" id="2.60.120.620">
    <property type="entry name" value="q2cbj1_9rhob like domain"/>
    <property type="match status" value="1"/>
</dbReference>
<proteinExistence type="predicted"/>
<dbReference type="PANTHER" id="PTHR20883">
    <property type="entry name" value="PHYTANOYL-COA DIOXYGENASE DOMAIN CONTAINING 1"/>
    <property type="match status" value="1"/>
</dbReference>
<gene>
    <name evidence="1" type="ORF">JYP50_12025</name>
</gene>
<name>A0A939IMB0_9GAMM</name>
<dbReference type="GO" id="GO:0016706">
    <property type="term" value="F:2-oxoglutarate-dependent dioxygenase activity"/>
    <property type="evidence" value="ECO:0007669"/>
    <property type="project" value="UniProtKB-ARBA"/>
</dbReference>
<keyword evidence="1" id="KW-0560">Oxidoreductase</keyword>
<keyword evidence="1" id="KW-0223">Dioxygenase</keyword>
<dbReference type="EMBL" id="JAFKCZ010000008">
    <property type="protein sequence ID" value="MBN7797325.1"/>
    <property type="molecule type" value="Genomic_DNA"/>
</dbReference>
<dbReference type="PANTHER" id="PTHR20883:SF49">
    <property type="entry name" value="PHYTANOYL-COA DIOXYGENASE"/>
    <property type="match status" value="1"/>
</dbReference>
<reference evidence="1" key="1">
    <citation type="submission" date="2021-02" db="EMBL/GenBank/DDBJ databases">
        <title>PHA producing bacteria isolated from coastal sediment in Guangdong, Shenzhen.</title>
        <authorList>
            <person name="Zheng W."/>
            <person name="Yu S."/>
            <person name="Huang Y."/>
        </authorList>
    </citation>
    <scope>NUCLEOTIDE SEQUENCE</scope>
    <source>
        <strain evidence="1">TN14-10</strain>
    </source>
</reference>
<dbReference type="RefSeq" id="WP_206560777.1">
    <property type="nucleotide sequence ID" value="NZ_JAFKCZ010000008.1"/>
</dbReference>
<protein>
    <submittedName>
        <fullName evidence="1">Phytanoyl-CoA dioxygenase family protein</fullName>
    </submittedName>
</protein>
<dbReference type="Proteomes" id="UP000664303">
    <property type="component" value="Unassembled WGS sequence"/>
</dbReference>
<keyword evidence="2" id="KW-1185">Reference proteome</keyword>
<evidence type="ECO:0000313" key="1">
    <source>
        <dbReference type="EMBL" id="MBN7797325.1"/>
    </source>
</evidence>
<dbReference type="GO" id="GO:0005506">
    <property type="term" value="F:iron ion binding"/>
    <property type="evidence" value="ECO:0007669"/>
    <property type="project" value="UniProtKB-ARBA"/>
</dbReference>
<dbReference type="Pfam" id="PF05721">
    <property type="entry name" value="PhyH"/>
    <property type="match status" value="1"/>
</dbReference>
<comment type="caution">
    <text evidence="1">The sequence shown here is derived from an EMBL/GenBank/DDBJ whole genome shotgun (WGS) entry which is preliminary data.</text>
</comment>
<accession>A0A939IMB0</accession>
<dbReference type="AlphaFoldDB" id="A0A939IMB0"/>
<dbReference type="InterPro" id="IPR008775">
    <property type="entry name" value="Phytyl_CoA_dOase-like"/>
</dbReference>
<sequence>MTRTLSGIEIERYQSDGVAYLPQAVDPAWVERLNALVDEQLSHPGQWVNDGNPGQTRDRMFTERYMWQHNATIRDYIFHSGCAALAAQAMQSSSARFYFDHLLVKEPETAAPTPWHQDIPYWPFRGNQICSIWLALTETTVEESAMEFVRGSHAARTYYRPQVFNARKDHPNQQWTGVDGGEPVPDIEGNRGDFDIVGFDVKPGDAVIFSAWTLHGARGNNSANKRRAALSTRWLGDDARWWPHPGSDPTVSQDDVNVQPGAYPADDRVFPRVWPP</sequence>